<dbReference type="EMBL" id="JBEPIJ010000025">
    <property type="protein sequence ID" value="MES0875239.1"/>
    <property type="molecule type" value="Genomic_DNA"/>
</dbReference>
<proteinExistence type="predicted"/>
<keyword evidence="3" id="KW-0732">Signal</keyword>
<dbReference type="Proteomes" id="UP001465331">
    <property type="component" value="Unassembled WGS sequence"/>
</dbReference>
<keyword evidence="2" id="KW-0677">Repeat</keyword>
<dbReference type="Gene3D" id="3.40.250.10">
    <property type="entry name" value="Rhodanese-like domain"/>
    <property type="match status" value="2"/>
</dbReference>
<dbReference type="RefSeq" id="WP_352890698.1">
    <property type="nucleotide sequence ID" value="NZ_JBEPIJ010000025.1"/>
</dbReference>
<comment type="caution">
    <text evidence="5">The sequence shown here is derived from an EMBL/GenBank/DDBJ whole genome shotgun (WGS) entry which is preliminary data.</text>
</comment>
<evidence type="ECO:0000256" key="3">
    <source>
        <dbReference type="SAM" id="SignalP"/>
    </source>
</evidence>
<evidence type="ECO:0000313" key="5">
    <source>
        <dbReference type="EMBL" id="MES0875239.1"/>
    </source>
</evidence>
<dbReference type="InterPro" id="IPR001763">
    <property type="entry name" value="Rhodanese-like_dom"/>
</dbReference>
<feature type="chain" id="PRO_5046357131" evidence="3">
    <location>
        <begin position="26"/>
        <end position="327"/>
    </location>
</feature>
<keyword evidence="6" id="KW-1185">Reference proteome</keyword>
<keyword evidence="1" id="KW-0808">Transferase</keyword>
<dbReference type="PANTHER" id="PTHR11364:SF27">
    <property type="entry name" value="SULFURTRANSFERASE"/>
    <property type="match status" value="1"/>
</dbReference>
<accession>A0ABV2ADL0</accession>
<dbReference type="InterPro" id="IPR036873">
    <property type="entry name" value="Rhodanese-like_dom_sf"/>
</dbReference>
<feature type="domain" description="Rhodanese" evidence="4">
    <location>
        <begin position="41"/>
        <end position="177"/>
    </location>
</feature>
<evidence type="ECO:0000259" key="4">
    <source>
        <dbReference type="PROSITE" id="PS50206"/>
    </source>
</evidence>
<evidence type="ECO:0000256" key="1">
    <source>
        <dbReference type="ARBA" id="ARBA00022679"/>
    </source>
</evidence>
<protein>
    <submittedName>
        <fullName evidence="5">Rhodanese-like domain-containing protein</fullName>
    </submittedName>
</protein>
<evidence type="ECO:0000256" key="2">
    <source>
        <dbReference type="ARBA" id="ARBA00022737"/>
    </source>
</evidence>
<dbReference type="SMART" id="SM00450">
    <property type="entry name" value="RHOD"/>
    <property type="match status" value="2"/>
</dbReference>
<dbReference type="PANTHER" id="PTHR11364">
    <property type="entry name" value="THIOSULFATE SULFERTANSFERASE"/>
    <property type="match status" value="1"/>
</dbReference>
<dbReference type="PROSITE" id="PS50206">
    <property type="entry name" value="RHODANESE_3"/>
    <property type="match status" value="2"/>
</dbReference>
<feature type="domain" description="Rhodanese" evidence="4">
    <location>
        <begin position="206"/>
        <end position="324"/>
    </location>
</feature>
<sequence length="327" mass="35482">MNHRSGALRLWALLLLAFTSYPAAASPLPGPVVSAQWLNAHRDAVVILDVRDDLDSFTRAPAYEVDEQTKARVLVGVGGRIPGALPVDFAAIRVDRKLGQSTLSKMLPDAQTFERLMRTAGLPAGRPIVIASTGDAPDQIEQATRLYWTLRVFGAQQVAILDGGVAAWLEQGYPVTTEAAPAGTGDWRAQDPQAALISSADDVRAAIGKRQIVDARPLPQFLGLQFKKPTVLYGGHIQGARNFPTDVRYRTRGIAQHFLTPGEYRYAMAAQAIDPDAPTITYCNTGHLASGLWFIFHGILDNGDVRLFDGSMHEWTTLGYPVVGPDT</sequence>
<dbReference type="CDD" id="cd01448">
    <property type="entry name" value="TST_Repeat_1"/>
    <property type="match status" value="1"/>
</dbReference>
<organism evidence="5 6">
    <name type="scientific">Sinimarinibacterium thermocellulolyticum</name>
    <dbReference type="NCBI Taxonomy" id="3170016"/>
    <lineage>
        <taxon>Bacteria</taxon>
        <taxon>Pseudomonadati</taxon>
        <taxon>Pseudomonadota</taxon>
        <taxon>Gammaproteobacteria</taxon>
        <taxon>Nevskiales</taxon>
        <taxon>Nevskiaceae</taxon>
        <taxon>Sinimarinibacterium</taxon>
    </lineage>
</organism>
<dbReference type="Pfam" id="PF00581">
    <property type="entry name" value="Rhodanese"/>
    <property type="match status" value="2"/>
</dbReference>
<dbReference type="InterPro" id="IPR045078">
    <property type="entry name" value="TST/MPST-like"/>
</dbReference>
<name>A0ABV2ADL0_9GAMM</name>
<gene>
    <name evidence="5" type="ORF">ABSH63_14650</name>
</gene>
<dbReference type="SUPFAM" id="SSF52821">
    <property type="entry name" value="Rhodanese/Cell cycle control phosphatase"/>
    <property type="match status" value="2"/>
</dbReference>
<reference evidence="5 6" key="1">
    <citation type="submission" date="2024-06" db="EMBL/GenBank/DDBJ databases">
        <authorList>
            <person name="Li Z."/>
            <person name="Jiang Y."/>
        </authorList>
    </citation>
    <scope>NUCLEOTIDE SEQUENCE [LARGE SCALE GENOMIC DNA]</scope>
    <source>
        <strain evidence="5 6">HSW-8</strain>
    </source>
</reference>
<evidence type="ECO:0000313" key="6">
    <source>
        <dbReference type="Proteomes" id="UP001465331"/>
    </source>
</evidence>
<feature type="signal peptide" evidence="3">
    <location>
        <begin position="1"/>
        <end position="25"/>
    </location>
</feature>